<organism evidence="1 2">
    <name type="scientific">Talaromyces proteolyticus</name>
    <dbReference type="NCBI Taxonomy" id="1131652"/>
    <lineage>
        <taxon>Eukaryota</taxon>
        <taxon>Fungi</taxon>
        <taxon>Dikarya</taxon>
        <taxon>Ascomycota</taxon>
        <taxon>Pezizomycotina</taxon>
        <taxon>Eurotiomycetes</taxon>
        <taxon>Eurotiomycetidae</taxon>
        <taxon>Eurotiales</taxon>
        <taxon>Trichocomaceae</taxon>
        <taxon>Talaromyces</taxon>
        <taxon>Talaromyces sect. Bacilispori</taxon>
    </lineage>
</organism>
<sequence>MSLLLGRASYLQDFDIDVLHPAPSSDPAIWPSGLPGVWVFNSRLCKLVRLPFYLGSKLAVFSTHKFSVLLYSSFTPFIVVFLHAIAKTNLEDVHLLDNILATLKHTRNMSPACDRLYKICNSFATVSRDLVSGRSSSSAVHAERGATLEISHDPQHTPIFHLESMEESWGMGVPSTEADAHETMSALLESWENGQPFANILLEESLCPNMS</sequence>
<proteinExistence type="predicted"/>
<reference evidence="1" key="1">
    <citation type="submission" date="2021-12" db="EMBL/GenBank/DDBJ databases">
        <title>Convergent genome expansion in fungi linked to evolution of root-endophyte symbiosis.</title>
        <authorList>
            <consortium name="DOE Joint Genome Institute"/>
            <person name="Ke Y.-H."/>
            <person name="Bonito G."/>
            <person name="Liao H.-L."/>
            <person name="Looney B."/>
            <person name="Rojas-Flechas A."/>
            <person name="Nash J."/>
            <person name="Hameed K."/>
            <person name="Schadt C."/>
            <person name="Martin F."/>
            <person name="Crous P.W."/>
            <person name="Miettinen O."/>
            <person name="Magnuson J.K."/>
            <person name="Labbe J."/>
            <person name="Jacobson D."/>
            <person name="Doktycz M.J."/>
            <person name="Veneault-Fourrey C."/>
            <person name="Kuo A."/>
            <person name="Mondo S."/>
            <person name="Calhoun S."/>
            <person name="Riley R."/>
            <person name="Ohm R."/>
            <person name="LaButti K."/>
            <person name="Andreopoulos B."/>
            <person name="Pangilinan J."/>
            <person name="Nolan M."/>
            <person name="Tritt A."/>
            <person name="Clum A."/>
            <person name="Lipzen A."/>
            <person name="Daum C."/>
            <person name="Barry K."/>
            <person name="Grigoriev I.V."/>
            <person name="Vilgalys R."/>
        </authorList>
    </citation>
    <scope>NUCLEOTIDE SEQUENCE</scope>
    <source>
        <strain evidence="1">PMI_201</strain>
    </source>
</reference>
<dbReference type="RefSeq" id="XP_046073329.1">
    <property type="nucleotide sequence ID" value="XM_046213961.1"/>
</dbReference>
<gene>
    <name evidence="1" type="ORF">BGW36DRAFT_358379</name>
</gene>
<dbReference type="Proteomes" id="UP001201262">
    <property type="component" value="Unassembled WGS sequence"/>
</dbReference>
<name>A0AAD4Q1U2_9EURO</name>
<dbReference type="GeneID" id="70244248"/>
<protein>
    <submittedName>
        <fullName evidence="1">Uncharacterized protein</fullName>
    </submittedName>
</protein>
<dbReference type="EMBL" id="JAJTJA010000005">
    <property type="protein sequence ID" value="KAH8698865.1"/>
    <property type="molecule type" value="Genomic_DNA"/>
</dbReference>
<dbReference type="AlphaFoldDB" id="A0AAD4Q1U2"/>
<evidence type="ECO:0000313" key="2">
    <source>
        <dbReference type="Proteomes" id="UP001201262"/>
    </source>
</evidence>
<accession>A0AAD4Q1U2</accession>
<evidence type="ECO:0000313" key="1">
    <source>
        <dbReference type="EMBL" id="KAH8698865.1"/>
    </source>
</evidence>
<keyword evidence="2" id="KW-1185">Reference proteome</keyword>
<comment type="caution">
    <text evidence="1">The sequence shown here is derived from an EMBL/GenBank/DDBJ whole genome shotgun (WGS) entry which is preliminary data.</text>
</comment>